<evidence type="ECO:0000259" key="1">
    <source>
        <dbReference type="PROSITE" id="PS51831"/>
    </source>
</evidence>
<dbReference type="EMBL" id="FPAS01000001">
    <property type="protein sequence ID" value="SFT43206.1"/>
    <property type="molecule type" value="Genomic_DNA"/>
</dbReference>
<name>A0A1I6XYC0_9FLAO</name>
<dbReference type="SMART" id="SM00471">
    <property type="entry name" value="HDc"/>
    <property type="match status" value="1"/>
</dbReference>
<accession>A0A1I6XYC0</accession>
<keyword evidence="3" id="KW-1185">Reference proteome</keyword>
<dbReference type="OrthoDB" id="9797344at2"/>
<dbReference type="AlphaFoldDB" id="A0A1I6XYC0"/>
<dbReference type="SUPFAM" id="SSF109604">
    <property type="entry name" value="HD-domain/PDEase-like"/>
    <property type="match status" value="1"/>
</dbReference>
<dbReference type="RefSeq" id="WP_090246025.1">
    <property type="nucleotide sequence ID" value="NZ_FPAS01000001.1"/>
</dbReference>
<evidence type="ECO:0000313" key="2">
    <source>
        <dbReference type="EMBL" id="SFT43206.1"/>
    </source>
</evidence>
<dbReference type="Pfam" id="PF01966">
    <property type="entry name" value="HD"/>
    <property type="match status" value="1"/>
</dbReference>
<evidence type="ECO:0000313" key="3">
    <source>
        <dbReference type="Proteomes" id="UP000236454"/>
    </source>
</evidence>
<dbReference type="CDD" id="cd00077">
    <property type="entry name" value="HDc"/>
    <property type="match status" value="1"/>
</dbReference>
<dbReference type="PANTHER" id="PTHR33594:SF1">
    <property type="entry name" value="HD_PDEASE DOMAIN-CONTAINING PROTEIN"/>
    <property type="match status" value="1"/>
</dbReference>
<dbReference type="Gene3D" id="1.10.3210.50">
    <property type="match status" value="1"/>
</dbReference>
<dbReference type="PANTHER" id="PTHR33594">
    <property type="entry name" value="SUPERFAMILY HYDROLASE, PUTATIVE (AFU_ORTHOLOGUE AFUA_1G03035)-RELATED"/>
    <property type="match status" value="1"/>
</dbReference>
<proteinExistence type="predicted"/>
<dbReference type="InterPro" id="IPR006674">
    <property type="entry name" value="HD_domain"/>
</dbReference>
<organism evidence="2 3">
    <name type="scientific">Lishizhenia tianjinensis</name>
    <dbReference type="NCBI Taxonomy" id="477690"/>
    <lineage>
        <taxon>Bacteria</taxon>
        <taxon>Pseudomonadati</taxon>
        <taxon>Bacteroidota</taxon>
        <taxon>Flavobacteriia</taxon>
        <taxon>Flavobacteriales</taxon>
        <taxon>Crocinitomicaceae</taxon>
        <taxon>Lishizhenia</taxon>
    </lineage>
</organism>
<dbReference type="PROSITE" id="PS51831">
    <property type="entry name" value="HD"/>
    <property type="match status" value="1"/>
</dbReference>
<dbReference type="InterPro" id="IPR003607">
    <property type="entry name" value="HD/PDEase_dom"/>
</dbReference>
<reference evidence="2 3" key="1">
    <citation type="submission" date="2016-10" db="EMBL/GenBank/DDBJ databases">
        <authorList>
            <person name="de Groot N.N."/>
        </authorList>
    </citation>
    <scope>NUCLEOTIDE SEQUENCE [LARGE SCALE GENOMIC DNA]</scope>
    <source>
        <strain evidence="2 3">CGMCC 1.7005</strain>
    </source>
</reference>
<protein>
    <recommendedName>
        <fullName evidence="1">HD domain-containing protein</fullName>
    </recommendedName>
</protein>
<dbReference type="STRING" id="477690.SAMN05216474_0531"/>
<feature type="domain" description="HD" evidence="1">
    <location>
        <begin position="26"/>
        <end position="127"/>
    </location>
</feature>
<sequence length="205" mass="22911">MELFETYKGLVEEVKKDFLGEGSGHDWSHIERVLHLALKLHKVEGGNQDIIFLAALIHDVGDHKFHDGDYSVGPKLQQRLLEKHAVSSEIIKAVIDITANMSYSKGAPALSTLEGKIVQDADRLDAMGYMGIARCFAYGGNKNRPLYSSTDSGNSLQHFDDKLLELYGLLNTKAAREIGKERHTVMQAFKDGFLNEWNLTLEHAN</sequence>
<dbReference type="Proteomes" id="UP000236454">
    <property type="component" value="Unassembled WGS sequence"/>
</dbReference>
<gene>
    <name evidence="2" type="ORF">SAMN05216474_0531</name>
</gene>